<dbReference type="Proteomes" id="UP000655759">
    <property type="component" value="Unassembled WGS sequence"/>
</dbReference>
<dbReference type="GO" id="GO:0004175">
    <property type="term" value="F:endopeptidase activity"/>
    <property type="evidence" value="ECO:0007669"/>
    <property type="project" value="UniProtKB-ARBA"/>
</dbReference>
<dbReference type="RefSeq" id="WP_205099595.1">
    <property type="nucleotide sequence ID" value="NZ_CAJNAQ010000005.1"/>
</dbReference>
<sequence>MYPKQIYDMNPRSWTKKFQKNSISYLIQMAAFYHAISITIMYASSFGISHIISDYEAPSFPISVVMMVTSGPIEEILFFGLAYYVAGTPQAILFTGAIWSVAHIFSTHVFQINTLGYASFLFAIPHMFFSVRTWLSGKGWFAILFHSVWNTAFLLSYCYLGIKECSVVGTANYLTVDFLAVGLAASLISIIWTLHNKSKIPKTVYTKILIFSITVFLLFEVLINFIYIKMLL</sequence>
<feature type="transmembrane region" description="Helical" evidence="1">
    <location>
        <begin position="174"/>
        <end position="192"/>
    </location>
</feature>
<comment type="caution">
    <text evidence="3">The sequence shown here is derived from an EMBL/GenBank/DDBJ whole genome shotgun (WGS) entry which is preliminary data.</text>
</comment>
<dbReference type="AlphaFoldDB" id="A0A812F588"/>
<name>A0A812F588_9ARCH</name>
<dbReference type="Pfam" id="PF02517">
    <property type="entry name" value="Rce1-like"/>
    <property type="match status" value="1"/>
</dbReference>
<proteinExistence type="predicted"/>
<feature type="transmembrane region" description="Helical" evidence="1">
    <location>
        <begin position="142"/>
        <end position="162"/>
    </location>
</feature>
<organism evidence="3 4">
    <name type="scientific">Candidatus Nitrosotenuis uzonensis</name>
    <dbReference type="NCBI Taxonomy" id="1407055"/>
    <lineage>
        <taxon>Archaea</taxon>
        <taxon>Nitrososphaerota</taxon>
        <taxon>Candidatus Nitrosotenuis</taxon>
    </lineage>
</organism>
<keyword evidence="1" id="KW-1133">Transmembrane helix</keyword>
<evidence type="ECO:0000259" key="2">
    <source>
        <dbReference type="Pfam" id="PF02517"/>
    </source>
</evidence>
<evidence type="ECO:0000313" key="4">
    <source>
        <dbReference type="Proteomes" id="UP000655759"/>
    </source>
</evidence>
<dbReference type="EMBL" id="CAJNAQ010000005">
    <property type="protein sequence ID" value="CAE6496491.1"/>
    <property type="molecule type" value="Genomic_DNA"/>
</dbReference>
<reference evidence="3" key="1">
    <citation type="submission" date="2021-02" db="EMBL/GenBank/DDBJ databases">
        <authorList>
            <person name="Han P."/>
        </authorList>
    </citation>
    <scope>NUCLEOTIDE SEQUENCE</scope>
    <source>
        <strain evidence="3">Candidatus Nitrosotenuis uzonensis 5A</strain>
    </source>
</reference>
<accession>A0A812F588</accession>
<evidence type="ECO:0000313" key="3">
    <source>
        <dbReference type="EMBL" id="CAE6496491.1"/>
    </source>
</evidence>
<feature type="domain" description="CAAX prenyl protease 2/Lysostaphin resistance protein A-like" evidence="2">
    <location>
        <begin position="60"/>
        <end position="151"/>
    </location>
</feature>
<protein>
    <recommendedName>
        <fullName evidence="2">CAAX prenyl protease 2/Lysostaphin resistance protein A-like domain-containing protein</fullName>
    </recommendedName>
</protein>
<dbReference type="InterPro" id="IPR003675">
    <property type="entry name" value="Rce1/LyrA-like_dom"/>
</dbReference>
<keyword evidence="1" id="KW-0472">Membrane</keyword>
<dbReference type="GO" id="GO:0080120">
    <property type="term" value="P:CAAX-box protein maturation"/>
    <property type="evidence" value="ECO:0007669"/>
    <property type="project" value="UniProtKB-ARBA"/>
</dbReference>
<gene>
    <name evidence="3" type="ORF">NUZ5A_50545</name>
</gene>
<evidence type="ECO:0000256" key="1">
    <source>
        <dbReference type="SAM" id="Phobius"/>
    </source>
</evidence>
<feature type="transmembrane region" description="Helical" evidence="1">
    <location>
        <begin position="204"/>
        <end position="228"/>
    </location>
</feature>
<feature type="transmembrane region" description="Helical" evidence="1">
    <location>
        <begin position="21"/>
        <end position="42"/>
    </location>
</feature>
<keyword evidence="1" id="KW-0812">Transmembrane</keyword>